<organism evidence="2 3">
    <name type="scientific">Pseudomonas frederiksbergensis</name>
    <dbReference type="NCBI Taxonomy" id="104087"/>
    <lineage>
        <taxon>Bacteria</taxon>
        <taxon>Pseudomonadati</taxon>
        <taxon>Pseudomonadota</taxon>
        <taxon>Gammaproteobacteria</taxon>
        <taxon>Pseudomonadales</taxon>
        <taxon>Pseudomonadaceae</taxon>
        <taxon>Pseudomonas</taxon>
    </lineage>
</organism>
<dbReference type="AlphaFoldDB" id="A0A1J0EF25"/>
<keyword evidence="1" id="KW-0472">Membrane</keyword>
<dbReference type="Proteomes" id="UP000182567">
    <property type="component" value="Chromosome"/>
</dbReference>
<keyword evidence="1" id="KW-0812">Transmembrane</keyword>
<evidence type="ECO:0000313" key="2">
    <source>
        <dbReference type="EMBL" id="APC14591.1"/>
    </source>
</evidence>
<gene>
    <name evidence="2" type="ORF">BLL42_02145</name>
</gene>
<protein>
    <submittedName>
        <fullName evidence="2">Uncharacterized protein</fullName>
    </submittedName>
</protein>
<feature type="transmembrane region" description="Helical" evidence="1">
    <location>
        <begin position="13"/>
        <end position="32"/>
    </location>
</feature>
<dbReference type="EMBL" id="CP017886">
    <property type="protein sequence ID" value="APC14591.1"/>
    <property type="molecule type" value="Genomic_DNA"/>
</dbReference>
<keyword evidence="1" id="KW-1133">Transmembrane helix</keyword>
<proteinExistence type="predicted"/>
<accession>A0A1J0EF25</accession>
<reference evidence="3" key="1">
    <citation type="submission" date="2016-10" db="EMBL/GenBank/DDBJ databases">
        <title>Pseudomonas frederiksbergensis ERGS4:02 complete genome.</title>
        <authorList>
            <person name="Kumar R."/>
            <person name="Acharya V."/>
            <person name="Singh D."/>
        </authorList>
    </citation>
    <scope>NUCLEOTIDE SEQUENCE [LARGE SCALE GENOMIC DNA]</scope>
    <source>
        <strain evidence="3">ERGS4:02</strain>
    </source>
</reference>
<evidence type="ECO:0000256" key="1">
    <source>
        <dbReference type="SAM" id="Phobius"/>
    </source>
</evidence>
<evidence type="ECO:0000313" key="3">
    <source>
        <dbReference type="Proteomes" id="UP000182567"/>
    </source>
</evidence>
<sequence length="70" mass="8460">MIQNTDHQRLIPIMIPTIYILLNSNFIYAKILRFEITLKIQRNNIIRPYSNGIWRIFNLPAQSPCRCFFY</sequence>
<name>A0A1J0EF25_9PSED</name>